<comment type="caution">
    <text evidence="2">The sequence shown here is derived from an EMBL/GenBank/DDBJ whole genome shotgun (WGS) entry which is preliminary data.</text>
</comment>
<dbReference type="RefSeq" id="WP_117383813.1">
    <property type="nucleotide sequence ID" value="NZ_QWDE01000002.1"/>
</dbReference>
<reference evidence="2 3" key="1">
    <citation type="submission" date="2018-08" db="EMBL/GenBank/DDBJ databases">
        <title>Mucilaginibacter terrae sp. nov., isolated from manganese diggings.</title>
        <authorList>
            <person name="Huang Y."/>
            <person name="Zhou Z."/>
        </authorList>
    </citation>
    <scope>NUCLEOTIDE SEQUENCE [LARGE SCALE GENOMIC DNA]</scope>
    <source>
        <strain evidence="2 3">ZH6</strain>
    </source>
</reference>
<keyword evidence="3" id="KW-1185">Reference proteome</keyword>
<sequence length="136" mass="15003">MKKLLLLFSFVFAASAASFAQCDKPVTFHSSTTNYLNDKGEIEKSKDEETVIKLSKTEVSIAPGDHTMTGAVTDYVCNWTVPFKEGKTTFKSLLADNDREMHATIIIEGKGGKVTLTFTVDEMPGKKIQVTADKFE</sequence>
<name>A0A3E2NQR6_9SPHI</name>
<keyword evidence="1" id="KW-0732">Signal</keyword>
<gene>
    <name evidence="2" type="ORF">DYU05_14480</name>
</gene>
<evidence type="ECO:0008006" key="4">
    <source>
        <dbReference type="Google" id="ProtNLM"/>
    </source>
</evidence>
<organism evidence="2 3">
    <name type="scientific">Mucilaginibacter terrenus</name>
    <dbReference type="NCBI Taxonomy" id="2482727"/>
    <lineage>
        <taxon>Bacteria</taxon>
        <taxon>Pseudomonadati</taxon>
        <taxon>Bacteroidota</taxon>
        <taxon>Sphingobacteriia</taxon>
        <taxon>Sphingobacteriales</taxon>
        <taxon>Sphingobacteriaceae</taxon>
        <taxon>Mucilaginibacter</taxon>
    </lineage>
</organism>
<dbReference type="Proteomes" id="UP000260823">
    <property type="component" value="Unassembled WGS sequence"/>
</dbReference>
<accession>A0A3E2NQR6</accession>
<feature type="chain" id="PRO_5017809673" description="Lipocalin-like domain-containing protein" evidence="1">
    <location>
        <begin position="21"/>
        <end position="136"/>
    </location>
</feature>
<proteinExistence type="predicted"/>
<evidence type="ECO:0000256" key="1">
    <source>
        <dbReference type="SAM" id="SignalP"/>
    </source>
</evidence>
<evidence type="ECO:0000313" key="3">
    <source>
        <dbReference type="Proteomes" id="UP000260823"/>
    </source>
</evidence>
<dbReference type="OrthoDB" id="958110at2"/>
<protein>
    <recommendedName>
        <fullName evidence="4">Lipocalin-like domain-containing protein</fullName>
    </recommendedName>
</protein>
<dbReference type="EMBL" id="QWDE01000002">
    <property type="protein sequence ID" value="RFZ83338.1"/>
    <property type="molecule type" value="Genomic_DNA"/>
</dbReference>
<feature type="signal peptide" evidence="1">
    <location>
        <begin position="1"/>
        <end position="20"/>
    </location>
</feature>
<dbReference type="AlphaFoldDB" id="A0A3E2NQR6"/>
<evidence type="ECO:0000313" key="2">
    <source>
        <dbReference type="EMBL" id="RFZ83338.1"/>
    </source>
</evidence>